<organism evidence="2 3">
    <name type="scientific">Sparassis crispa</name>
    <dbReference type="NCBI Taxonomy" id="139825"/>
    <lineage>
        <taxon>Eukaryota</taxon>
        <taxon>Fungi</taxon>
        <taxon>Dikarya</taxon>
        <taxon>Basidiomycota</taxon>
        <taxon>Agaricomycotina</taxon>
        <taxon>Agaricomycetes</taxon>
        <taxon>Polyporales</taxon>
        <taxon>Sparassidaceae</taxon>
        <taxon>Sparassis</taxon>
    </lineage>
</organism>
<evidence type="ECO:0000313" key="3">
    <source>
        <dbReference type="Proteomes" id="UP000287166"/>
    </source>
</evidence>
<evidence type="ECO:0000256" key="1">
    <source>
        <dbReference type="SAM" id="MobiDB-lite"/>
    </source>
</evidence>
<gene>
    <name evidence="2" type="ORF">SCP_0211210</name>
</gene>
<feature type="region of interest" description="Disordered" evidence="1">
    <location>
        <begin position="1"/>
        <end position="33"/>
    </location>
</feature>
<dbReference type="AlphaFoldDB" id="A0A401GCL5"/>
<protein>
    <submittedName>
        <fullName evidence="2">Uncharacterized protein</fullName>
    </submittedName>
</protein>
<keyword evidence="3" id="KW-1185">Reference proteome</keyword>
<feature type="compositionally biased region" description="Polar residues" evidence="1">
    <location>
        <begin position="1"/>
        <end position="14"/>
    </location>
</feature>
<dbReference type="EMBL" id="BFAD01000002">
    <property type="protein sequence ID" value="GBE79919.1"/>
    <property type="molecule type" value="Genomic_DNA"/>
</dbReference>
<dbReference type="RefSeq" id="XP_027610832.1">
    <property type="nucleotide sequence ID" value="XM_027755031.1"/>
</dbReference>
<accession>A0A401GCL5</accession>
<dbReference type="InParanoid" id="A0A401GCL5"/>
<sequence length="76" mass="8364">MSPNEASTSDQTPRQPEPAVQEVPGGSSPVWFPPNTTTFHEELGMLFRQGSSGPVLVQWEENVPTEVPPRPLYMEG</sequence>
<evidence type="ECO:0000313" key="2">
    <source>
        <dbReference type="EMBL" id="GBE79919.1"/>
    </source>
</evidence>
<dbReference type="GeneID" id="38776836"/>
<proteinExistence type="predicted"/>
<comment type="caution">
    <text evidence="2">The sequence shown here is derived from an EMBL/GenBank/DDBJ whole genome shotgun (WGS) entry which is preliminary data.</text>
</comment>
<dbReference type="Proteomes" id="UP000287166">
    <property type="component" value="Unassembled WGS sequence"/>
</dbReference>
<reference evidence="2 3" key="1">
    <citation type="journal article" date="2018" name="Sci. Rep.">
        <title>Genome sequence of the cauliflower mushroom Sparassis crispa (Hanabiratake) and its association with beneficial usage.</title>
        <authorList>
            <person name="Kiyama R."/>
            <person name="Furutani Y."/>
            <person name="Kawaguchi K."/>
            <person name="Nakanishi T."/>
        </authorList>
    </citation>
    <scope>NUCLEOTIDE SEQUENCE [LARGE SCALE GENOMIC DNA]</scope>
</reference>
<name>A0A401GCL5_9APHY</name>